<dbReference type="CDD" id="cd00541">
    <property type="entry name" value="OMPLA"/>
    <property type="match status" value="1"/>
</dbReference>
<dbReference type="AlphaFoldDB" id="A0A7K0FKT5"/>
<dbReference type="GO" id="GO:0016042">
    <property type="term" value="P:lipid catabolic process"/>
    <property type="evidence" value="ECO:0007669"/>
    <property type="project" value="UniProtKB-KW"/>
</dbReference>
<evidence type="ECO:0000256" key="3">
    <source>
        <dbReference type="ARBA" id="ARBA00004571"/>
    </source>
</evidence>
<dbReference type="GO" id="GO:0009279">
    <property type="term" value="C:cell outer membrane"/>
    <property type="evidence" value="ECO:0007669"/>
    <property type="project" value="UniProtKB-SubCell"/>
</dbReference>
<evidence type="ECO:0000313" key="22">
    <source>
        <dbReference type="Proteomes" id="UP000462931"/>
    </source>
</evidence>
<feature type="active site" description="Nucleophile" evidence="19">
    <location>
        <position position="173"/>
    </location>
</feature>
<evidence type="ECO:0000256" key="12">
    <source>
        <dbReference type="ARBA" id="ARBA00022801"/>
    </source>
</evidence>
<dbReference type="GO" id="GO:0008970">
    <property type="term" value="F:phospholipase A1 activity"/>
    <property type="evidence" value="ECO:0007669"/>
    <property type="project" value="UniProtKB-EC"/>
</dbReference>
<dbReference type="EMBL" id="WKJI01000001">
    <property type="protein sequence ID" value="MRX45870.1"/>
    <property type="molecule type" value="Genomic_DNA"/>
</dbReference>
<dbReference type="EC" id="3.1.1.32" evidence="6"/>
<keyword evidence="9" id="KW-0812">Transmembrane</keyword>
<reference evidence="21 22" key="1">
    <citation type="submission" date="2019-11" db="EMBL/GenBank/DDBJ databases">
        <authorList>
            <person name="Cheng Q."/>
            <person name="Yang Z."/>
        </authorList>
    </citation>
    <scope>NUCLEOTIDE SEQUENCE [LARGE SCALE GENOMIC DNA]</scope>
    <source>
        <strain evidence="21 22">HX-22-1</strain>
    </source>
</reference>
<feature type="binding site" description="in dimeric form" evidence="20">
    <location>
        <position position="181"/>
    </location>
    <ligand>
        <name>Ca(2+)</name>
        <dbReference type="ChEBI" id="CHEBI:29108"/>
        <label>1</label>
    </ligand>
</feature>
<feature type="binding site" description="in dimeric form" evidence="20">
    <location>
        <position position="135"/>
    </location>
    <ligand>
        <name>Ca(2+)</name>
        <dbReference type="ChEBI" id="CHEBI:29108"/>
        <label>1</label>
    </ligand>
</feature>
<dbReference type="PRINTS" id="PR01486">
    <property type="entry name" value="PHPHLIPASEA1"/>
</dbReference>
<comment type="caution">
    <text evidence="21">The sequence shown here is derived from an EMBL/GenBank/DDBJ whole genome shotgun (WGS) entry which is preliminary data.</text>
</comment>
<evidence type="ECO:0000256" key="19">
    <source>
        <dbReference type="PIRSR" id="PIRSR603187-1"/>
    </source>
</evidence>
<comment type="subunit">
    <text evidence="5">Homodimer; dimerization is reversible, and the dimeric form is the active one.</text>
</comment>
<comment type="subcellular location">
    <subcellularLocation>
        <location evidence="3">Cell outer membrane</location>
        <topology evidence="3">Multi-pass membrane protein</topology>
    </subcellularLocation>
</comment>
<evidence type="ECO:0000256" key="16">
    <source>
        <dbReference type="ARBA" id="ARBA00023136"/>
    </source>
</evidence>
<evidence type="ECO:0000256" key="7">
    <source>
        <dbReference type="ARBA" id="ARBA00013278"/>
    </source>
</evidence>
<sequence length="300" mass="34904">MKQFSILSLFFFLIAIYTNIFAQAFDPVFANGDLRRTLSDNWELDSTTRKGTFLILPYKPTYVLPTRFSTNPNFQPASENPDYVLPLVVPYNKVEAKIQLSFKSKVIEGLFNGYGDVWVAYTQKSHWQVYNSDLSRPFRETNYEPEVILNFPTKFKLLGFENKMIGIALNHQSNGRIVPLSRSWNRIIFHTAFEKQNWQVYIRPWLRLKDEEDENPSISDYTGRGDMTVIHSKGKHIFTLIGRHSLNKSNRGNIQLDWAFPIKGYLKGHLQLFEGYGETMIDYNHKQTIVGLGVSLIEWM</sequence>
<keyword evidence="12" id="KW-0378">Hydrolase</keyword>
<keyword evidence="10 20" id="KW-0479">Metal-binding</keyword>
<dbReference type="GO" id="GO:0004623">
    <property type="term" value="F:phospholipase A2 activity"/>
    <property type="evidence" value="ECO:0007669"/>
    <property type="project" value="UniProtKB-EC"/>
</dbReference>
<dbReference type="EC" id="3.1.1.4" evidence="7"/>
<dbReference type="Pfam" id="PF02253">
    <property type="entry name" value="PLA1"/>
    <property type="match status" value="1"/>
</dbReference>
<dbReference type="InterPro" id="IPR036541">
    <property type="entry name" value="PLipase_A1_sf"/>
</dbReference>
<evidence type="ECO:0000256" key="13">
    <source>
        <dbReference type="ARBA" id="ARBA00022837"/>
    </source>
</evidence>
<dbReference type="InterPro" id="IPR003187">
    <property type="entry name" value="PLipase_A1"/>
</dbReference>
<keyword evidence="13 20" id="KW-0106">Calcium</keyword>
<evidence type="ECO:0000256" key="8">
    <source>
        <dbReference type="ARBA" id="ARBA00022452"/>
    </source>
</evidence>
<proteinExistence type="inferred from homology"/>
<accession>A0A7K0FKT5</accession>
<evidence type="ECO:0000256" key="1">
    <source>
        <dbReference type="ARBA" id="ARBA00000111"/>
    </source>
</evidence>
<evidence type="ECO:0000256" key="9">
    <source>
        <dbReference type="ARBA" id="ARBA00022692"/>
    </source>
</evidence>
<dbReference type="GO" id="GO:0005509">
    <property type="term" value="F:calcium ion binding"/>
    <property type="evidence" value="ECO:0007669"/>
    <property type="project" value="TreeGrafter"/>
</dbReference>
<comment type="catalytic activity">
    <reaction evidence="1">
        <text>a 1,2-diacyl-sn-glycero-3-phosphocholine + H2O = a 2-acyl-sn-glycero-3-phosphocholine + a fatty acid + H(+)</text>
        <dbReference type="Rhea" id="RHEA:18689"/>
        <dbReference type="ChEBI" id="CHEBI:15377"/>
        <dbReference type="ChEBI" id="CHEBI:15378"/>
        <dbReference type="ChEBI" id="CHEBI:28868"/>
        <dbReference type="ChEBI" id="CHEBI:57643"/>
        <dbReference type="ChEBI" id="CHEBI:57875"/>
        <dbReference type="EC" id="3.1.1.32"/>
    </reaction>
</comment>
<protein>
    <recommendedName>
        <fullName evidence="18">Phosphatidylcholine 1-acylhydrolase</fullName>
        <ecNumber evidence="6">3.1.1.32</ecNumber>
        <ecNumber evidence="7">3.1.1.4</ecNumber>
    </recommendedName>
</protein>
<evidence type="ECO:0000256" key="15">
    <source>
        <dbReference type="ARBA" id="ARBA00023098"/>
    </source>
</evidence>
<gene>
    <name evidence="21" type="ORF">GJJ64_01575</name>
</gene>
<evidence type="ECO:0000256" key="14">
    <source>
        <dbReference type="ARBA" id="ARBA00022963"/>
    </source>
</evidence>
<dbReference type="Proteomes" id="UP000462931">
    <property type="component" value="Unassembled WGS sequence"/>
</dbReference>
<keyword evidence="15" id="KW-0443">Lipid metabolism</keyword>
<feature type="binding site" description="in dimeric form" evidence="20">
    <location>
        <position position="176"/>
    </location>
    <ligand>
        <name>Ca(2+)</name>
        <dbReference type="ChEBI" id="CHEBI:29108"/>
        <label>1</label>
    </ligand>
</feature>
<evidence type="ECO:0000256" key="11">
    <source>
        <dbReference type="ARBA" id="ARBA00022729"/>
    </source>
</evidence>
<evidence type="ECO:0000256" key="20">
    <source>
        <dbReference type="PIRSR" id="PIRSR603187-2"/>
    </source>
</evidence>
<evidence type="ECO:0000256" key="18">
    <source>
        <dbReference type="ARBA" id="ARBA00032375"/>
    </source>
</evidence>
<organism evidence="21 22">
    <name type="scientific">Pedobacter puniceum</name>
    <dbReference type="NCBI Taxonomy" id="2666136"/>
    <lineage>
        <taxon>Bacteria</taxon>
        <taxon>Pseudomonadati</taxon>
        <taxon>Bacteroidota</taxon>
        <taxon>Sphingobacteriia</taxon>
        <taxon>Sphingobacteriales</taxon>
        <taxon>Sphingobacteriaceae</taxon>
        <taxon>Pedobacter</taxon>
    </lineage>
</organism>
<keyword evidence="14" id="KW-0442">Lipid degradation</keyword>
<evidence type="ECO:0000256" key="2">
    <source>
        <dbReference type="ARBA" id="ARBA00001604"/>
    </source>
</evidence>
<dbReference type="PANTHER" id="PTHR40457">
    <property type="entry name" value="PHOSPHOLIPASE A1"/>
    <property type="match status" value="1"/>
</dbReference>
<evidence type="ECO:0000256" key="5">
    <source>
        <dbReference type="ARBA" id="ARBA00011702"/>
    </source>
</evidence>
<comment type="cofactor">
    <cofactor evidence="20">
        <name>Ca(2+)</name>
        <dbReference type="ChEBI" id="CHEBI:29108"/>
    </cofactor>
    <text evidence="20">Binds 1 Ca(2+) ion per monomer.</text>
</comment>
<name>A0A7K0FKT5_9SPHI</name>
<evidence type="ECO:0000256" key="6">
    <source>
        <dbReference type="ARBA" id="ARBA00013179"/>
    </source>
</evidence>
<feature type="active site" description="Proton acceptor" evidence="19">
    <location>
        <position position="171"/>
    </location>
</feature>
<keyword evidence="17" id="KW-0998">Cell outer membrane</keyword>
<dbReference type="Gene3D" id="2.40.230.10">
    <property type="entry name" value="Phospholipase A1"/>
    <property type="match status" value="1"/>
</dbReference>
<evidence type="ECO:0000313" key="21">
    <source>
        <dbReference type="EMBL" id="MRX45870.1"/>
    </source>
</evidence>
<keyword evidence="11" id="KW-0732">Signal</keyword>
<evidence type="ECO:0000256" key="17">
    <source>
        <dbReference type="ARBA" id="ARBA00023237"/>
    </source>
</evidence>
<keyword evidence="16" id="KW-0472">Membrane</keyword>
<dbReference type="SUPFAM" id="SSF56931">
    <property type="entry name" value="Outer membrane phospholipase A (OMPLA)"/>
    <property type="match status" value="1"/>
</dbReference>
<dbReference type="PANTHER" id="PTHR40457:SF1">
    <property type="entry name" value="PHOSPHOLIPASE A1"/>
    <property type="match status" value="1"/>
</dbReference>
<comment type="catalytic activity">
    <reaction evidence="2">
        <text>a 1,2-diacyl-sn-glycero-3-phosphocholine + H2O = a 1-acyl-sn-glycero-3-phosphocholine + a fatty acid + H(+)</text>
        <dbReference type="Rhea" id="RHEA:15801"/>
        <dbReference type="ChEBI" id="CHEBI:15377"/>
        <dbReference type="ChEBI" id="CHEBI:15378"/>
        <dbReference type="ChEBI" id="CHEBI:28868"/>
        <dbReference type="ChEBI" id="CHEBI:57643"/>
        <dbReference type="ChEBI" id="CHEBI:58168"/>
        <dbReference type="EC" id="3.1.1.4"/>
    </reaction>
</comment>
<evidence type="ECO:0000256" key="10">
    <source>
        <dbReference type="ARBA" id="ARBA00022723"/>
    </source>
</evidence>
<dbReference type="RefSeq" id="WP_154286019.1">
    <property type="nucleotide sequence ID" value="NZ_WKJI01000001.1"/>
</dbReference>
<evidence type="ECO:0000256" key="4">
    <source>
        <dbReference type="ARBA" id="ARBA00010525"/>
    </source>
</evidence>
<comment type="similarity">
    <text evidence="4">Belongs to the phospholipase A1 family.</text>
</comment>
<keyword evidence="8" id="KW-1134">Transmembrane beta strand</keyword>
<keyword evidence="22" id="KW-1185">Reference proteome</keyword>